<dbReference type="PANTHER" id="PTHR33507:SF3">
    <property type="entry name" value="INNER MEMBRANE PROTEIN YBBJ"/>
    <property type="match status" value="1"/>
</dbReference>
<gene>
    <name evidence="6" type="ORF">SDC9_189174</name>
</gene>
<sequence length="75" mass="8174">MLKESIESESTSLSDADMKKLVGREGVSLSTLRPSGMADFDGLRLDVVSSGEFIPKGARVRIERVEGLRILVKPL</sequence>
<dbReference type="GO" id="GO:0005886">
    <property type="term" value="C:plasma membrane"/>
    <property type="evidence" value="ECO:0007669"/>
    <property type="project" value="TreeGrafter"/>
</dbReference>
<proteinExistence type="predicted"/>
<dbReference type="SUPFAM" id="SSF141322">
    <property type="entry name" value="NfeD domain-like"/>
    <property type="match status" value="1"/>
</dbReference>
<evidence type="ECO:0000313" key="6">
    <source>
        <dbReference type="EMBL" id="MPN41620.1"/>
    </source>
</evidence>
<dbReference type="InterPro" id="IPR052165">
    <property type="entry name" value="Membrane_assoc_protease"/>
</dbReference>
<evidence type="ECO:0000256" key="4">
    <source>
        <dbReference type="ARBA" id="ARBA00023136"/>
    </source>
</evidence>
<keyword evidence="3" id="KW-1133">Transmembrane helix</keyword>
<comment type="caution">
    <text evidence="6">The sequence shown here is derived from an EMBL/GenBank/DDBJ whole genome shotgun (WGS) entry which is preliminary data.</text>
</comment>
<evidence type="ECO:0000256" key="1">
    <source>
        <dbReference type="ARBA" id="ARBA00004141"/>
    </source>
</evidence>
<dbReference type="InterPro" id="IPR002810">
    <property type="entry name" value="NfeD-like_C"/>
</dbReference>
<dbReference type="Pfam" id="PF01957">
    <property type="entry name" value="NfeD"/>
    <property type="match status" value="1"/>
</dbReference>
<keyword evidence="4" id="KW-0472">Membrane</keyword>
<organism evidence="6">
    <name type="scientific">bioreactor metagenome</name>
    <dbReference type="NCBI Taxonomy" id="1076179"/>
    <lineage>
        <taxon>unclassified sequences</taxon>
        <taxon>metagenomes</taxon>
        <taxon>ecological metagenomes</taxon>
    </lineage>
</organism>
<dbReference type="EMBL" id="VSSQ01098792">
    <property type="protein sequence ID" value="MPN41620.1"/>
    <property type="molecule type" value="Genomic_DNA"/>
</dbReference>
<dbReference type="PANTHER" id="PTHR33507">
    <property type="entry name" value="INNER MEMBRANE PROTEIN YBBJ"/>
    <property type="match status" value="1"/>
</dbReference>
<dbReference type="InterPro" id="IPR012340">
    <property type="entry name" value="NA-bd_OB-fold"/>
</dbReference>
<keyword evidence="2" id="KW-0812">Transmembrane</keyword>
<evidence type="ECO:0000256" key="2">
    <source>
        <dbReference type="ARBA" id="ARBA00022692"/>
    </source>
</evidence>
<comment type="subcellular location">
    <subcellularLocation>
        <location evidence="1">Membrane</location>
        <topology evidence="1">Multi-pass membrane protein</topology>
    </subcellularLocation>
</comment>
<protein>
    <recommendedName>
        <fullName evidence="5">NfeD-like C-terminal domain-containing protein</fullName>
    </recommendedName>
</protein>
<dbReference type="AlphaFoldDB" id="A0A645HRZ7"/>
<name>A0A645HRZ7_9ZZZZ</name>
<dbReference type="Gene3D" id="2.40.50.140">
    <property type="entry name" value="Nucleic acid-binding proteins"/>
    <property type="match status" value="1"/>
</dbReference>
<accession>A0A645HRZ7</accession>
<feature type="domain" description="NfeD-like C-terminal" evidence="5">
    <location>
        <begin position="20"/>
        <end position="74"/>
    </location>
</feature>
<evidence type="ECO:0000259" key="5">
    <source>
        <dbReference type="Pfam" id="PF01957"/>
    </source>
</evidence>
<evidence type="ECO:0000256" key="3">
    <source>
        <dbReference type="ARBA" id="ARBA00022989"/>
    </source>
</evidence>
<reference evidence="6" key="1">
    <citation type="submission" date="2019-08" db="EMBL/GenBank/DDBJ databases">
        <authorList>
            <person name="Kucharzyk K."/>
            <person name="Murdoch R.W."/>
            <person name="Higgins S."/>
            <person name="Loffler F."/>
        </authorList>
    </citation>
    <scope>NUCLEOTIDE SEQUENCE</scope>
</reference>